<organism evidence="2 3">
    <name type="scientific">Phanerochaete sordida</name>
    <dbReference type="NCBI Taxonomy" id="48140"/>
    <lineage>
        <taxon>Eukaryota</taxon>
        <taxon>Fungi</taxon>
        <taxon>Dikarya</taxon>
        <taxon>Basidiomycota</taxon>
        <taxon>Agaricomycotina</taxon>
        <taxon>Agaricomycetes</taxon>
        <taxon>Polyporales</taxon>
        <taxon>Phanerochaetaceae</taxon>
        <taxon>Phanerochaete</taxon>
    </lineage>
</organism>
<dbReference type="EMBL" id="BPQB01000031">
    <property type="protein sequence ID" value="GJE93251.1"/>
    <property type="molecule type" value="Genomic_DNA"/>
</dbReference>
<evidence type="ECO:0000313" key="2">
    <source>
        <dbReference type="EMBL" id="GJE93251.1"/>
    </source>
</evidence>
<keyword evidence="3" id="KW-1185">Reference proteome</keyword>
<feature type="compositionally biased region" description="Basic residues" evidence="1">
    <location>
        <begin position="168"/>
        <end position="178"/>
    </location>
</feature>
<sequence length="281" mass="30516">MDPALSSSSASSWLLSEHTASEDRPWRVIAKPCYRGSTKATSAPARQNECLTPAKRPLLSCLHARAKPSGAFTWLRRGFVGAYSPPSPKFPSCVISYAHCAARPQKAPDASPPQQVRIPASRRQRRDAIARRRCASPYLRRDAARGRLPPAAREALPFRSDDPEAAKRARTGAARRPRSLVAGGMPDRTMRRPPRGVSGVRNRRCVVLARAMCAWRICSPPFAASPCTTLQSAVSRAALPGKGGADSPVFLSTCQRRPGALRLRNMKSTSDATSLLVLSRL</sequence>
<accession>A0A9P3LF68</accession>
<protein>
    <submittedName>
        <fullName evidence="2">Uncharacterized protein</fullName>
    </submittedName>
</protein>
<comment type="caution">
    <text evidence="2">The sequence shown here is derived from an EMBL/GenBank/DDBJ whole genome shotgun (WGS) entry which is preliminary data.</text>
</comment>
<proteinExistence type="predicted"/>
<name>A0A9P3LF68_9APHY</name>
<gene>
    <name evidence="2" type="ORF">PsYK624_094100</name>
</gene>
<evidence type="ECO:0000256" key="1">
    <source>
        <dbReference type="SAM" id="MobiDB-lite"/>
    </source>
</evidence>
<evidence type="ECO:0000313" key="3">
    <source>
        <dbReference type="Proteomes" id="UP000703269"/>
    </source>
</evidence>
<feature type="region of interest" description="Disordered" evidence="1">
    <location>
        <begin position="150"/>
        <end position="198"/>
    </location>
</feature>
<dbReference type="AlphaFoldDB" id="A0A9P3LF68"/>
<reference evidence="2 3" key="1">
    <citation type="submission" date="2021-08" db="EMBL/GenBank/DDBJ databases">
        <title>Draft Genome Sequence of Phanerochaete sordida strain YK-624.</title>
        <authorList>
            <person name="Mori T."/>
            <person name="Dohra H."/>
            <person name="Suzuki T."/>
            <person name="Kawagishi H."/>
            <person name="Hirai H."/>
        </authorList>
    </citation>
    <scope>NUCLEOTIDE SEQUENCE [LARGE SCALE GENOMIC DNA]</scope>
    <source>
        <strain evidence="2 3">YK-624</strain>
    </source>
</reference>
<dbReference type="Proteomes" id="UP000703269">
    <property type="component" value="Unassembled WGS sequence"/>
</dbReference>
<feature type="region of interest" description="Disordered" evidence="1">
    <location>
        <begin position="104"/>
        <end position="127"/>
    </location>
</feature>